<protein>
    <recommendedName>
        <fullName evidence="6">Oligopeptidase F</fullName>
        <ecNumber evidence="6">3.4.24.-</ecNumber>
    </recommendedName>
</protein>
<evidence type="ECO:0000256" key="1">
    <source>
        <dbReference type="ARBA" id="ARBA00022670"/>
    </source>
</evidence>
<proteinExistence type="inferred from homology"/>
<evidence type="ECO:0000256" key="5">
    <source>
        <dbReference type="ARBA" id="ARBA00023049"/>
    </source>
</evidence>
<dbReference type="KEGG" id="mamp:MAMA39_06900"/>
<comment type="similarity">
    <text evidence="6">Belongs to the peptidase M3B family.</text>
</comment>
<dbReference type="AlphaFoldDB" id="A0A292IJU5"/>
<evidence type="ECO:0000256" key="3">
    <source>
        <dbReference type="ARBA" id="ARBA00022801"/>
    </source>
</evidence>
<dbReference type="GO" id="GO:0006508">
    <property type="term" value="P:proteolysis"/>
    <property type="evidence" value="ECO:0007669"/>
    <property type="project" value="UniProtKB-KW"/>
</dbReference>
<evidence type="ECO:0000256" key="4">
    <source>
        <dbReference type="ARBA" id="ARBA00022833"/>
    </source>
</evidence>
<dbReference type="CDD" id="cd09608">
    <property type="entry name" value="M3B_PepF"/>
    <property type="match status" value="1"/>
</dbReference>
<dbReference type="NCBIfam" id="TIGR00181">
    <property type="entry name" value="pepF"/>
    <property type="match status" value="1"/>
</dbReference>
<gene>
    <name evidence="9" type="ORF">MAMA39_06900</name>
</gene>
<dbReference type="InterPro" id="IPR013647">
    <property type="entry name" value="OligopepF_N_dom"/>
</dbReference>
<dbReference type="GO" id="GO:0046872">
    <property type="term" value="F:metal ion binding"/>
    <property type="evidence" value="ECO:0007669"/>
    <property type="project" value="UniProtKB-UniRule"/>
</dbReference>
<dbReference type="Pfam" id="PF08439">
    <property type="entry name" value="Peptidase_M3_N"/>
    <property type="match status" value="1"/>
</dbReference>
<organism evidence="9 10">
    <name type="scientific">Mycoplasma amphoriforme A39</name>
    <dbReference type="NCBI Taxonomy" id="572419"/>
    <lineage>
        <taxon>Bacteria</taxon>
        <taxon>Bacillati</taxon>
        <taxon>Mycoplasmatota</taxon>
        <taxon>Mollicutes</taxon>
        <taxon>Mycoplasmataceae</taxon>
        <taxon>Mycoplasma</taxon>
    </lineage>
</organism>
<keyword evidence="10" id="KW-1185">Reference proteome</keyword>
<dbReference type="EC" id="3.4.24.-" evidence="6"/>
<sequence>MKKNSTKKNPVQVKKTTAAIPKKNVIKVKKAKVIVPKKNDVKLKKTKPITVKKNAAKTDKTKTIRSKKKSIEITANKVKKPKKTPIKLNKTKSIKVKKNVVQAKATTILVKKSTTKAKKLKPVIVKKNATKTKKTPQSKTSISKQDQKYSWDLDAILEDDSLETLYKKWQQAKSRLLAAYDQGKFAKTEASFANFLNQDKTLKILNNRLINYIFNNLNEDINSKQWNGWQQKFIFESNQLSQELSQFNKDIIKNKAQIQKFLSLPKFQQYQREFDLVFRTEPFVLKEDEERLLSKLSITNGSVEEVFETLTRSEIKFADAVTKSGRKIPIKTTADVAPLLQSKDRILRKSAWLSQCDAFYKFRNTLAKTLYHAYLKFNTLAKVRKHKDYISLTAFNDEINPQFINFIYEQVATFAPIIKKYQNLMRKIFKTKLKLERVYPWDLGVNLYEKNSKYTIEQAQKIALASLEPMGKEYQTIVQKAFSERWVSWLPKPGKQTGAYSIGNAEGLQKFYISMNFDTTLRSVYTIVHELGHSMHTWYLLQTQKVYTNVSIFYAEISSIANEMLLNYYLMDQYQNDDKMKATILIEMIDNFFATTTRQIMFSNFEYEANDKINHGEQFNSEIAYEIYAKMHGKYLGYSSAKVQRLTKSKIGKRTLAIILAVPHFYSGIFYVYKYAIGQVASVIACKRIINGVVNARNNFYNFLRSGDSLSPLETIKLLNIDLTKREPWQEALSIVTGWIKQLHKVAKNLKLV</sequence>
<dbReference type="SUPFAM" id="SSF55486">
    <property type="entry name" value="Metalloproteases ('zincins'), catalytic domain"/>
    <property type="match status" value="1"/>
</dbReference>
<evidence type="ECO:0000256" key="2">
    <source>
        <dbReference type="ARBA" id="ARBA00022723"/>
    </source>
</evidence>
<comment type="cofactor">
    <cofactor evidence="6">
        <name>Zn(2+)</name>
        <dbReference type="ChEBI" id="CHEBI:29105"/>
    </cofactor>
    <text evidence="6">Binds 1 zinc ion.</text>
</comment>
<feature type="domain" description="Peptidase M3A/M3B catalytic" evidence="7">
    <location>
        <begin position="339"/>
        <end position="734"/>
    </location>
</feature>
<keyword evidence="5 6" id="KW-0482">Metalloprotease</keyword>
<keyword evidence="3 6" id="KW-0378">Hydrolase</keyword>
<keyword evidence="4 6" id="KW-0862">Zinc</keyword>
<dbReference type="Gene3D" id="1.10.1370.20">
    <property type="entry name" value="Oligoendopeptidase f, C-terminal domain"/>
    <property type="match status" value="1"/>
</dbReference>
<reference evidence="9 10" key="1">
    <citation type="journal article" date="2015" name="Clin. Infect. Dis.">
        <title>Genomic Investigations unmask Mycoplasma amphoriforme, a new respiratory pathogen.</title>
        <authorList>
            <person name="Gillespie S.H."/>
            <person name="Ling C.L."/>
            <person name="Oravcova K."/>
            <person name="Pinheiro M."/>
            <person name="Wells L."/>
            <person name="Bryant J.M."/>
            <person name="McHugh T.D."/>
            <person name="Bebear C."/>
            <person name="Webster D."/>
            <person name="Harris S.R."/>
            <person name="Seth-Smith H.M."/>
            <person name="Thomson N.R."/>
        </authorList>
    </citation>
    <scope>NUCLEOTIDE SEQUENCE [LARGE SCALE GENOMIC DNA]</scope>
    <source>
        <strain evidence="9 10">A39</strain>
    </source>
</reference>
<dbReference type="RefSeq" id="WP_343251439.1">
    <property type="nucleotide sequence ID" value="NZ_HG937516.1"/>
</dbReference>
<dbReference type="InterPro" id="IPR001567">
    <property type="entry name" value="Pept_M3A_M3B_dom"/>
</dbReference>
<evidence type="ECO:0000259" key="8">
    <source>
        <dbReference type="Pfam" id="PF08439"/>
    </source>
</evidence>
<evidence type="ECO:0000256" key="6">
    <source>
        <dbReference type="RuleBase" id="RU368091"/>
    </source>
</evidence>
<dbReference type="InterPro" id="IPR004438">
    <property type="entry name" value="Peptidase_M3B"/>
</dbReference>
<comment type="function">
    <text evidence="6">Has oligopeptidase activity and degrades a variety of small bioactive peptides.</text>
</comment>
<evidence type="ECO:0000259" key="7">
    <source>
        <dbReference type="Pfam" id="PF01432"/>
    </source>
</evidence>
<dbReference type="EMBL" id="HG937516">
    <property type="protein sequence ID" value="CDN40807.1"/>
    <property type="molecule type" value="Genomic_DNA"/>
</dbReference>
<name>A0A292IJU5_9MOLU</name>
<dbReference type="Pfam" id="PF01432">
    <property type="entry name" value="Peptidase_M3"/>
    <property type="match status" value="1"/>
</dbReference>
<dbReference type="Proteomes" id="UP000261764">
    <property type="component" value="Chromosome I"/>
</dbReference>
<evidence type="ECO:0000313" key="10">
    <source>
        <dbReference type="Proteomes" id="UP000261764"/>
    </source>
</evidence>
<dbReference type="Gene3D" id="1.20.140.70">
    <property type="entry name" value="Oligopeptidase f, N-terminal domain"/>
    <property type="match status" value="1"/>
</dbReference>
<dbReference type="InterPro" id="IPR042088">
    <property type="entry name" value="OligoPept_F_C"/>
</dbReference>
<keyword evidence="1 6" id="KW-0645">Protease</keyword>
<feature type="domain" description="Oligopeptidase F N-terminal" evidence="8">
    <location>
        <begin position="255"/>
        <end position="317"/>
    </location>
</feature>
<keyword evidence="2 6" id="KW-0479">Metal-binding</keyword>
<evidence type="ECO:0000313" key="9">
    <source>
        <dbReference type="EMBL" id="CDN40807.1"/>
    </source>
</evidence>
<dbReference type="GO" id="GO:0004222">
    <property type="term" value="F:metalloendopeptidase activity"/>
    <property type="evidence" value="ECO:0007669"/>
    <property type="project" value="UniProtKB-UniRule"/>
</dbReference>
<accession>A0A292IJU5</accession>